<feature type="region of interest" description="Disordered" evidence="1">
    <location>
        <begin position="1"/>
        <end position="34"/>
    </location>
</feature>
<evidence type="ECO:0000313" key="3">
    <source>
        <dbReference type="Proteomes" id="UP000696573"/>
    </source>
</evidence>
<reference evidence="2" key="1">
    <citation type="submission" date="2021-10" db="EMBL/GenBank/DDBJ databases">
        <authorList>
            <person name="Piombo E."/>
        </authorList>
    </citation>
    <scope>NUCLEOTIDE SEQUENCE</scope>
</reference>
<dbReference type="AlphaFoldDB" id="A0A9N9YAL8"/>
<proteinExistence type="predicted"/>
<dbReference type="Proteomes" id="UP000696573">
    <property type="component" value="Unassembled WGS sequence"/>
</dbReference>
<protein>
    <submittedName>
        <fullName evidence="2">Uncharacterized protein</fullName>
    </submittedName>
</protein>
<comment type="caution">
    <text evidence="2">The sequence shown here is derived from an EMBL/GenBank/DDBJ whole genome shotgun (WGS) entry which is preliminary data.</text>
</comment>
<keyword evidence="3" id="KW-1185">Reference proteome</keyword>
<sequence length="210" mass="22667">MSQPGRPNAGHDLPKDTPAPTNAPPPYSPRSGRNLSALTARGVQLNQFAQRLALEPSTAALSRAIQAQLMNENETMDDDDEPCAPLNLRINTSITINKSNNLICLSENPSSHANAIAEAMTSAIKKHSSGNCGLPMIDGNGNPRPIRLEVDAGLVVEGEGNIIGSESVILEAIRQRDERLEQKQVCLRRPRAEDEEGESSSDGAKRRRSE</sequence>
<organism evidence="2 3">
    <name type="scientific">Clonostachys rhizophaga</name>
    <dbReference type="NCBI Taxonomy" id="160324"/>
    <lineage>
        <taxon>Eukaryota</taxon>
        <taxon>Fungi</taxon>
        <taxon>Dikarya</taxon>
        <taxon>Ascomycota</taxon>
        <taxon>Pezizomycotina</taxon>
        <taxon>Sordariomycetes</taxon>
        <taxon>Hypocreomycetidae</taxon>
        <taxon>Hypocreales</taxon>
        <taxon>Bionectriaceae</taxon>
        <taxon>Clonostachys</taxon>
    </lineage>
</organism>
<accession>A0A9N9YAL8</accession>
<feature type="region of interest" description="Disordered" evidence="1">
    <location>
        <begin position="180"/>
        <end position="210"/>
    </location>
</feature>
<evidence type="ECO:0000256" key="1">
    <source>
        <dbReference type="SAM" id="MobiDB-lite"/>
    </source>
</evidence>
<name>A0A9N9YAL8_9HYPO</name>
<evidence type="ECO:0000313" key="2">
    <source>
        <dbReference type="EMBL" id="CAH0016190.1"/>
    </source>
</evidence>
<gene>
    <name evidence="2" type="ORF">CRHIZ90672A_00007370</name>
</gene>
<dbReference type="OrthoDB" id="5409271at2759"/>
<dbReference type="EMBL" id="CABFNQ020000461">
    <property type="protein sequence ID" value="CAH0016190.1"/>
    <property type="molecule type" value="Genomic_DNA"/>
</dbReference>